<keyword evidence="1" id="KW-0472">Membrane</keyword>
<dbReference type="EMBL" id="MHCC01000025">
    <property type="protein sequence ID" value="OGY12710.1"/>
    <property type="molecule type" value="Genomic_DNA"/>
</dbReference>
<comment type="caution">
    <text evidence="2">The sequence shown here is derived from an EMBL/GenBank/DDBJ whole genome shotgun (WGS) entry which is preliminary data.</text>
</comment>
<feature type="transmembrane region" description="Helical" evidence="1">
    <location>
        <begin position="85"/>
        <end position="103"/>
    </location>
</feature>
<keyword evidence="1" id="KW-0812">Transmembrane</keyword>
<organism evidence="2 3">
    <name type="scientific">Candidatus Blackburnbacteria bacterium RIFCSPLOWO2_01_FULL_40_20</name>
    <dbReference type="NCBI Taxonomy" id="1797519"/>
    <lineage>
        <taxon>Bacteria</taxon>
        <taxon>Candidatus Blackburniibacteriota</taxon>
    </lineage>
</organism>
<protein>
    <submittedName>
        <fullName evidence="2">Uncharacterized protein</fullName>
    </submittedName>
</protein>
<reference evidence="2 3" key="1">
    <citation type="journal article" date="2016" name="Nat. Commun.">
        <title>Thousands of microbial genomes shed light on interconnected biogeochemical processes in an aquifer system.</title>
        <authorList>
            <person name="Anantharaman K."/>
            <person name="Brown C.T."/>
            <person name="Hug L.A."/>
            <person name="Sharon I."/>
            <person name="Castelle C.J."/>
            <person name="Probst A.J."/>
            <person name="Thomas B.C."/>
            <person name="Singh A."/>
            <person name="Wilkins M.J."/>
            <person name="Karaoz U."/>
            <person name="Brodie E.L."/>
            <person name="Williams K.H."/>
            <person name="Hubbard S.S."/>
            <person name="Banfield J.F."/>
        </authorList>
    </citation>
    <scope>NUCLEOTIDE SEQUENCE [LARGE SCALE GENOMIC DNA]</scope>
</reference>
<name>A0A1G1VBB7_9BACT</name>
<dbReference type="Proteomes" id="UP000178659">
    <property type="component" value="Unassembled WGS sequence"/>
</dbReference>
<accession>A0A1G1VBB7</accession>
<sequence length="111" mass="12082">MSIEFSRKRLGKRELARIYDEELPACGDYPPLSVPGSATVDESIPTTPEKLDEAAGRFWLTEAGKKALEKGKQIVPRVDQTGVKVLVGGAIALGGVVAAYEVYKHHFAKKK</sequence>
<evidence type="ECO:0000256" key="1">
    <source>
        <dbReference type="SAM" id="Phobius"/>
    </source>
</evidence>
<proteinExistence type="predicted"/>
<gene>
    <name evidence="2" type="ORF">A3A77_00260</name>
</gene>
<evidence type="ECO:0000313" key="3">
    <source>
        <dbReference type="Proteomes" id="UP000178659"/>
    </source>
</evidence>
<evidence type="ECO:0000313" key="2">
    <source>
        <dbReference type="EMBL" id="OGY12710.1"/>
    </source>
</evidence>
<dbReference type="AlphaFoldDB" id="A0A1G1VBB7"/>
<keyword evidence="1" id="KW-1133">Transmembrane helix</keyword>